<reference evidence="1 2" key="1">
    <citation type="journal article" date="2011" name="J. Bacteriol.">
        <title>Genome Sequence of the Probiotic Strain Bifidobacterium animalis subsp. lactis CNCM I-2494.</title>
        <authorList>
            <person name="Chervaux C."/>
            <person name="Grimaldi C."/>
            <person name="Bolotin A."/>
            <person name="Quinquis B."/>
            <person name="Legrain-Raspaud S."/>
            <person name="van Hylckama Vlieg J.E."/>
            <person name="Denariaz G."/>
            <person name="Smokvina T."/>
        </authorList>
    </citation>
    <scope>NUCLEOTIDE SEQUENCE [LARGE SCALE GENOMIC DNA]</scope>
    <source>
        <strain evidence="1 2">CNCM I-2494</strain>
    </source>
</reference>
<name>A0A806FGG9_BIFAN</name>
<dbReference type="EMBL" id="CP002915">
    <property type="protein sequence ID" value="AEK29475.1"/>
    <property type="molecule type" value="Genomic_DNA"/>
</dbReference>
<gene>
    <name evidence="1" type="ORF">BALAC2494_01789</name>
</gene>
<organism evidence="1 2">
    <name type="scientific">Bifidobacterium animalis subsp. lactis CNCM I-2494</name>
    <dbReference type="NCBI Taxonomy" id="1042403"/>
    <lineage>
        <taxon>Bacteria</taxon>
        <taxon>Bacillati</taxon>
        <taxon>Actinomycetota</taxon>
        <taxon>Actinomycetes</taxon>
        <taxon>Bifidobacteriales</taxon>
        <taxon>Bifidobacteriaceae</taxon>
        <taxon>Bifidobacterium</taxon>
    </lineage>
</organism>
<dbReference type="Proteomes" id="UP000008394">
    <property type="component" value="Chromosome"/>
</dbReference>
<protein>
    <submittedName>
        <fullName evidence="1">Uncharacterized protein</fullName>
    </submittedName>
</protein>
<dbReference type="KEGG" id="bnm:BALAC2494_01789"/>
<sequence length="65" mass="7453">MFLSICSCCGLERDHDDLVGPTLHLGSDLDAVRMSLAFMNRRIVQPPFMSTRTAPTRHRRVYVFN</sequence>
<dbReference type="AlphaFoldDB" id="A0A806FGG9"/>
<evidence type="ECO:0000313" key="2">
    <source>
        <dbReference type="Proteomes" id="UP000008394"/>
    </source>
</evidence>
<proteinExistence type="predicted"/>
<evidence type="ECO:0000313" key="1">
    <source>
        <dbReference type="EMBL" id="AEK29475.1"/>
    </source>
</evidence>
<accession>A0A806FGG9</accession>